<organism evidence="1">
    <name type="scientific">Brugia timori</name>
    <dbReference type="NCBI Taxonomy" id="42155"/>
    <lineage>
        <taxon>Eukaryota</taxon>
        <taxon>Metazoa</taxon>
        <taxon>Ecdysozoa</taxon>
        <taxon>Nematoda</taxon>
        <taxon>Chromadorea</taxon>
        <taxon>Rhabditida</taxon>
        <taxon>Spirurina</taxon>
        <taxon>Spiruromorpha</taxon>
        <taxon>Filarioidea</taxon>
        <taxon>Onchocercidae</taxon>
        <taxon>Brugia</taxon>
    </lineage>
</organism>
<protein>
    <submittedName>
        <fullName evidence="1">Unclassified</fullName>
    </submittedName>
</protein>
<name>A0A0R3QF55_9BILA</name>
<proteinExistence type="predicted"/>
<dbReference type="AlphaFoldDB" id="A0A0R3QF55"/>
<dbReference type="WBParaSite" id="BTMF_0000499901-mRNA-1">
    <property type="protein sequence ID" value="BTMF_0000499901-mRNA-1"/>
    <property type="gene ID" value="BTMF_0000499901"/>
</dbReference>
<sequence length="31" mass="3450">LGFPRVSSNLIPIALPFLHNRFKTVTSTLLP</sequence>
<reference evidence="1" key="1">
    <citation type="submission" date="2017-02" db="UniProtKB">
        <authorList>
            <consortium name="WormBaseParasite"/>
        </authorList>
    </citation>
    <scope>IDENTIFICATION</scope>
</reference>
<evidence type="ECO:0000313" key="1">
    <source>
        <dbReference type="WBParaSite" id="BTMF_0000499901-mRNA-1"/>
    </source>
</evidence>
<accession>A0A0R3QF55</accession>